<accession>A0ABQ4GCC4</accession>
<name>A0ABQ4GCC4_9ACTN</name>
<protein>
    <submittedName>
        <fullName evidence="1">Uncharacterized protein</fullName>
    </submittedName>
</protein>
<keyword evidence="2" id="KW-1185">Reference proteome</keyword>
<gene>
    <name evidence="1" type="ORF">Mco01_77140</name>
</gene>
<dbReference type="EMBL" id="BOOC01000070">
    <property type="protein sequence ID" value="GIH44714.1"/>
    <property type="molecule type" value="Genomic_DNA"/>
</dbReference>
<comment type="caution">
    <text evidence="1">The sequence shown here is derived from an EMBL/GenBank/DDBJ whole genome shotgun (WGS) entry which is preliminary data.</text>
</comment>
<proteinExistence type="predicted"/>
<dbReference type="Proteomes" id="UP000603904">
    <property type="component" value="Unassembled WGS sequence"/>
</dbReference>
<dbReference type="RefSeq" id="WP_204061690.1">
    <property type="nucleotide sequence ID" value="NZ_BAAAGP010000030.1"/>
</dbReference>
<sequence length="288" mass="30565">MATRKLGRRPPKHAPALRLSRVLTGKAPAHPAAADHFAQVGDWGLYTNDKYGVCGPTSVANQRKLVSRYLGGAEQSPTLADVYDLYRRSGNPTFDPKTGAGDGGVDMQTMLEALLAGGIGGARPLAFAAVDHSNLDELRAAIAIFGSLLFGVDLETAQEAQTDAGLWDYRRSGEWGGHAVLAGRYVDTTPDRADRTGVISWAQVVDATDAFLQHQLGEAWVVIWPEHLGARAFQEGVDLAALAAAYEELTGRPFPAAPQPAPAPGPPPGDVDHVLAQAMRSWLSAKGL</sequence>
<evidence type="ECO:0000313" key="1">
    <source>
        <dbReference type="EMBL" id="GIH44714.1"/>
    </source>
</evidence>
<reference evidence="1 2" key="1">
    <citation type="submission" date="2021-01" db="EMBL/GenBank/DDBJ databases">
        <title>Whole genome shotgun sequence of Microbispora corallina NBRC 16416.</title>
        <authorList>
            <person name="Komaki H."/>
            <person name="Tamura T."/>
        </authorList>
    </citation>
    <scope>NUCLEOTIDE SEQUENCE [LARGE SCALE GENOMIC DNA]</scope>
    <source>
        <strain evidence="1 2">NBRC 16416</strain>
    </source>
</reference>
<evidence type="ECO:0000313" key="2">
    <source>
        <dbReference type="Proteomes" id="UP000603904"/>
    </source>
</evidence>
<organism evidence="1 2">
    <name type="scientific">Microbispora corallina</name>
    <dbReference type="NCBI Taxonomy" id="83302"/>
    <lineage>
        <taxon>Bacteria</taxon>
        <taxon>Bacillati</taxon>
        <taxon>Actinomycetota</taxon>
        <taxon>Actinomycetes</taxon>
        <taxon>Streptosporangiales</taxon>
        <taxon>Streptosporangiaceae</taxon>
        <taxon>Microbispora</taxon>
    </lineage>
</organism>